<reference evidence="2 3" key="1">
    <citation type="submission" date="2017-04" db="EMBL/GenBank/DDBJ databases">
        <authorList>
            <person name="Afonso C.L."/>
            <person name="Miller P.J."/>
            <person name="Scott M.A."/>
            <person name="Spackman E."/>
            <person name="Goraichik I."/>
            <person name="Dimitrov K.M."/>
            <person name="Suarez D.L."/>
            <person name="Swayne D.E."/>
        </authorList>
    </citation>
    <scope>NUCLEOTIDE SEQUENCE [LARGE SCALE GENOMIC DNA]</scope>
    <source>
        <strain evidence="2 3">DSM 3385</strain>
    </source>
</reference>
<protein>
    <submittedName>
        <fullName evidence="2">Uncharacterized conserved protein YbgA, DUF1722 family</fullName>
    </submittedName>
</protein>
<proteinExistence type="predicted"/>
<dbReference type="Pfam" id="PF08349">
    <property type="entry name" value="DUF1722"/>
    <property type="match status" value="1"/>
</dbReference>
<dbReference type="Proteomes" id="UP000192418">
    <property type="component" value="Unassembled WGS sequence"/>
</dbReference>
<dbReference type="InterPro" id="IPR007553">
    <property type="entry name" value="2-thiour_desulf"/>
</dbReference>
<dbReference type="Pfam" id="PF04463">
    <property type="entry name" value="2-thiour_desulf"/>
    <property type="match status" value="1"/>
</dbReference>
<dbReference type="PANTHER" id="PTHR30087:SF0">
    <property type="entry name" value="INNER MEMBRANE PROTEIN"/>
    <property type="match status" value="1"/>
</dbReference>
<dbReference type="AlphaFoldDB" id="A0A1W2DW71"/>
<sequence length="316" mass="36778">MLSPIKIGISSCLLGKQVRYDGGHSHDRFLTQTLALFTQYVPVCPEVECGMPTPREAVRLVGDSDNPRLVTQKTNIDKTHQMKTWMEKRLDELSSENLCGFIFRSKSPSSGLYRIRVYGDQGVVRKNGRGIFARGFTDRFPRIPVEEAGRLHDPKLRENFIENIFTLKRWRDLLETDKTLGGLVAFHTHNKLLILSHNQDLYRKMGKLVANGKAMDLDQLFDTYEETLLKALSLMTTLKKNINVLQHIMGYFKKELTPDEKKELLTLFDQYREGYVPLIVPITLIRHYVLKYDQPWLKTQTYLNPHPFELKLRNYF</sequence>
<accession>A0A1W2DW71</accession>
<dbReference type="PIRSF" id="PIRSF037004">
    <property type="entry name" value="UCP037004"/>
    <property type="match status" value="1"/>
</dbReference>
<name>A0A1W2DW71_9BACT</name>
<evidence type="ECO:0000259" key="1">
    <source>
        <dbReference type="Pfam" id="PF08349"/>
    </source>
</evidence>
<dbReference type="InterPro" id="IPR013560">
    <property type="entry name" value="DUF1722"/>
</dbReference>
<dbReference type="STRING" id="1121400.SAMN02746065_12139"/>
<dbReference type="OrthoDB" id="495783at2"/>
<feature type="domain" description="DUF1722" evidence="1">
    <location>
        <begin position="191"/>
        <end position="307"/>
    </location>
</feature>
<dbReference type="RefSeq" id="WP_084071078.1">
    <property type="nucleotide sequence ID" value="NZ_FWXY01000021.1"/>
</dbReference>
<organism evidence="2 3">
    <name type="scientific">Desulfocicer vacuolatum DSM 3385</name>
    <dbReference type="NCBI Taxonomy" id="1121400"/>
    <lineage>
        <taxon>Bacteria</taxon>
        <taxon>Pseudomonadati</taxon>
        <taxon>Thermodesulfobacteriota</taxon>
        <taxon>Desulfobacteria</taxon>
        <taxon>Desulfobacterales</taxon>
        <taxon>Desulfobacteraceae</taxon>
        <taxon>Desulfocicer</taxon>
    </lineage>
</organism>
<dbReference type="EMBL" id="FWXY01000021">
    <property type="protein sequence ID" value="SMD01805.1"/>
    <property type="molecule type" value="Genomic_DNA"/>
</dbReference>
<dbReference type="PANTHER" id="PTHR30087">
    <property type="entry name" value="INNER MEMBRANE PROTEIN"/>
    <property type="match status" value="1"/>
</dbReference>
<evidence type="ECO:0000313" key="3">
    <source>
        <dbReference type="Proteomes" id="UP000192418"/>
    </source>
</evidence>
<keyword evidence="3" id="KW-1185">Reference proteome</keyword>
<evidence type="ECO:0000313" key="2">
    <source>
        <dbReference type="EMBL" id="SMD01805.1"/>
    </source>
</evidence>
<gene>
    <name evidence="2" type="ORF">SAMN02746065_12139</name>
</gene>
<dbReference type="InterPro" id="IPR017087">
    <property type="entry name" value="UCP037004"/>
</dbReference>